<evidence type="ECO:0000313" key="6">
    <source>
        <dbReference type="Proteomes" id="UP000775872"/>
    </source>
</evidence>
<organism evidence="5 6">
    <name type="scientific">Clonostachys solani</name>
    <dbReference type="NCBI Taxonomy" id="160281"/>
    <lineage>
        <taxon>Eukaryota</taxon>
        <taxon>Fungi</taxon>
        <taxon>Dikarya</taxon>
        <taxon>Ascomycota</taxon>
        <taxon>Pezizomycotina</taxon>
        <taxon>Sordariomycetes</taxon>
        <taxon>Hypocreomycetidae</taxon>
        <taxon>Hypocreales</taxon>
        <taxon>Bionectriaceae</taxon>
        <taxon>Clonostachys</taxon>
    </lineage>
</organism>
<dbReference type="AlphaFoldDB" id="A0A9N9YYQ3"/>
<dbReference type="OrthoDB" id="655030at2759"/>
<keyword evidence="1" id="KW-0285">Flavoprotein</keyword>
<dbReference type="Pfam" id="PF01494">
    <property type="entry name" value="FAD_binding_3"/>
    <property type="match status" value="1"/>
</dbReference>
<accession>A0A9N9YYQ3</accession>
<name>A0A9N9YYQ3_9HYPO</name>
<keyword evidence="3" id="KW-0560">Oxidoreductase</keyword>
<evidence type="ECO:0000313" key="5">
    <source>
        <dbReference type="EMBL" id="CAH0045690.1"/>
    </source>
</evidence>
<keyword evidence="2" id="KW-0274">FAD</keyword>
<feature type="domain" description="FAD-binding" evidence="4">
    <location>
        <begin position="7"/>
        <end position="314"/>
    </location>
</feature>
<reference evidence="5" key="1">
    <citation type="submission" date="2021-10" db="EMBL/GenBank/DDBJ databases">
        <authorList>
            <person name="Piombo E."/>
        </authorList>
    </citation>
    <scope>NUCLEOTIDE SEQUENCE</scope>
</reference>
<dbReference type="EMBL" id="CABFOC020000013">
    <property type="protein sequence ID" value="CAH0045690.1"/>
    <property type="molecule type" value="Genomic_DNA"/>
</dbReference>
<gene>
    <name evidence="5" type="ORF">CSOL1703_00012318</name>
</gene>
<proteinExistence type="predicted"/>
<dbReference type="Gene3D" id="3.50.50.60">
    <property type="entry name" value="FAD/NAD(P)-binding domain"/>
    <property type="match status" value="1"/>
</dbReference>
<dbReference type="GO" id="GO:0071949">
    <property type="term" value="F:FAD binding"/>
    <property type="evidence" value="ECO:0007669"/>
    <property type="project" value="InterPro"/>
</dbReference>
<dbReference type="PANTHER" id="PTHR46865">
    <property type="entry name" value="OXIDOREDUCTASE-RELATED"/>
    <property type="match status" value="1"/>
</dbReference>
<sequence>MESKPRAIIVGAGIAGLSAAWWLDKAGWSSILIDKSPTIRDGGYMMSLSGLGYKTVHKMDLDLEPVIYTFDENTMQDHKGKELIRLRYKDFHGVDSIALCRGDLCQALLQALPESATLRLGETVAEVVDEGEKVRATLTSGETLEGDLLIGADGIRSSIRDQLWKGEDCLDQLGYSYAAYDVDAVDDESKLQSSCDSFASPGRIDNFYYLRNQRVAALHIWRSEATQPQDRELRFKILRDITKGAPPLVTTILDRAEKSGSTPIIDTLTMVNLRQWSKGRIMLLGDSAHCLSLISGQGACMALASAELLSVELTNTKDVAQALVNHEKKLRPIIEKLQERTRKMAAIYIPTSLFKYHVRNLFLRLMPYSWIVSWHVKNIRYEANLTIQD</sequence>
<dbReference type="PANTHER" id="PTHR46865:SF8">
    <property type="entry name" value="POSSIBLE OXIDOREDUCTASE"/>
    <property type="match status" value="1"/>
</dbReference>
<evidence type="ECO:0000256" key="3">
    <source>
        <dbReference type="ARBA" id="ARBA00023002"/>
    </source>
</evidence>
<dbReference type="Proteomes" id="UP000775872">
    <property type="component" value="Unassembled WGS sequence"/>
</dbReference>
<comment type="caution">
    <text evidence="5">The sequence shown here is derived from an EMBL/GenBank/DDBJ whole genome shotgun (WGS) entry which is preliminary data.</text>
</comment>
<dbReference type="GO" id="GO:0016491">
    <property type="term" value="F:oxidoreductase activity"/>
    <property type="evidence" value="ECO:0007669"/>
    <property type="project" value="UniProtKB-KW"/>
</dbReference>
<dbReference type="InterPro" id="IPR036188">
    <property type="entry name" value="FAD/NAD-bd_sf"/>
</dbReference>
<dbReference type="InterPro" id="IPR002938">
    <property type="entry name" value="FAD-bd"/>
</dbReference>
<dbReference type="SUPFAM" id="SSF51905">
    <property type="entry name" value="FAD/NAD(P)-binding domain"/>
    <property type="match status" value="1"/>
</dbReference>
<protein>
    <recommendedName>
        <fullName evidence="4">FAD-binding domain-containing protein</fullName>
    </recommendedName>
</protein>
<evidence type="ECO:0000259" key="4">
    <source>
        <dbReference type="Pfam" id="PF01494"/>
    </source>
</evidence>
<keyword evidence="6" id="KW-1185">Reference proteome</keyword>
<dbReference type="PRINTS" id="PR00420">
    <property type="entry name" value="RNGMNOXGNASE"/>
</dbReference>
<evidence type="ECO:0000256" key="2">
    <source>
        <dbReference type="ARBA" id="ARBA00022827"/>
    </source>
</evidence>
<dbReference type="InterPro" id="IPR051704">
    <property type="entry name" value="FAD_aromatic-hydroxylase"/>
</dbReference>
<evidence type="ECO:0000256" key="1">
    <source>
        <dbReference type="ARBA" id="ARBA00022630"/>
    </source>
</evidence>